<evidence type="ECO:0000313" key="2">
    <source>
        <dbReference type="WBParaSite" id="PS1159_v2.g10348.t1"/>
    </source>
</evidence>
<reference evidence="2" key="1">
    <citation type="submission" date="2022-11" db="UniProtKB">
        <authorList>
            <consortium name="WormBaseParasite"/>
        </authorList>
    </citation>
    <scope>IDENTIFICATION</scope>
</reference>
<dbReference type="Proteomes" id="UP000887580">
    <property type="component" value="Unplaced"/>
</dbReference>
<accession>A0AC35ESC1</accession>
<organism evidence="1 2">
    <name type="scientific">Panagrolaimus sp. PS1159</name>
    <dbReference type="NCBI Taxonomy" id="55785"/>
    <lineage>
        <taxon>Eukaryota</taxon>
        <taxon>Metazoa</taxon>
        <taxon>Ecdysozoa</taxon>
        <taxon>Nematoda</taxon>
        <taxon>Chromadorea</taxon>
        <taxon>Rhabditida</taxon>
        <taxon>Tylenchina</taxon>
        <taxon>Panagrolaimomorpha</taxon>
        <taxon>Panagrolaimoidea</taxon>
        <taxon>Panagrolaimidae</taxon>
        <taxon>Panagrolaimus</taxon>
    </lineage>
</organism>
<evidence type="ECO:0000313" key="1">
    <source>
        <dbReference type="Proteomes" id="UP000887580"/>
    </source>
</evidence>
<protein>
    <submittedName>
        <fullName evidence="2">SET domain-containing protein</fullName>
    </submittedName>
</protein>
<sequence length="222" mass="25378">VNTRCIYFYNNSNKHELIDSSSTQGDSIAVIPMMDMLNHDPEANCLPGFDKYSQKYRVTVGDRMVMENEQLFVCYGPHDNGKLWVEYGFRLPNNIFNNISINFNLLLAIFPKINFIPRPANIQAVKEAGFSCNLYGSEESISYGLQKTCILFLLSPSELHQWKRIIYDEEYLEVNSDLIVGANELALKIIKEISNRIQTKLEKSDKTVASLYSDQLQCATIL</sequence>
<proteinExistence type="predicted"/>
<name>A0AC35ESC1_9BILA</name>
<dbReference type="WBParaSite" id="PS1159_v2.g10348.t1">
    <property type="protein sequence ID" value="PS1159_v2.g10348.t1"/>
    <property type="gene ID" value="PS1159_v2.g10348"/>
</dbReference>